<dbReference type="SUPFAM" id="SSF56954">
    <property type="entry name" value="Outer membrane efflux proteins (OEP)"/>
    <property type="match status" value="1"/>
</dbReference>
<keyword evidence="3" id="KW-0813">Transport</keyword>
<evidence type="ECO:0000256" key="4">
    <source>
        <dbReference type="ARBA" id="ARBA00022452"/>
    </source>
</evidence>
<dbReference type="GO" id="GO:0015562">
    <property type="term" value="F:efflux transmembrane transporter activity"/>
    <property type="evidence" value="ECO:0007669"/>
    <property type="project" value="InterPro"/>
</dbReference>
<dbReference type="AlphaFoldDB" id="A0A931BQ67"/>
<evidence type="ECO:0000256" key="1">
    <source>
        <dbReference type="ARBA" id="ARBA00004442"/>
    </source>
</evidence>
<reference evidence="9 10" key="1">
    <citation type="submission" date="2020-11" db="EMBL/GenBank/DDBJ databases">
        <authorList>
            <person name="Kim M.K."/>
        </authorList>
    </citation>
    <scope>NUCLEOTIDE SEQUENCE [LARGE SCALE GENOMIC DNA]</scope>
    <source>
        <strain evidence="9 10">BT439</strain>
    </source>
</reference>
<keyword evidence="8" id="KW-0732">Signal</keyword>
<keyword evidence="4" id="KW-1134">Transmembrane beta strand</keyword>
<dbReference type="Gene3D" id="1.20.1600.10">
    <property type="entry name" value="Outer membrane efflux proteins (OEP)"/>
    <property type="match status" value="1"/>
</dbReference>
<protein>
    <submittedName>
        <fullName evidence="9">TolC family protein</fullName>
    </submittedName>
</protein>
<accession>A0A931BQ67</accession>
<dbReference type="Pfam" id="PF02321">
    <property type="entry name" value="OEP"/>
    <property type="match status" value="2"/>
</dbReference>
<evidence type="ECO:0000256" key="3">
    <source>
        <dbReference type="ARBA" id="ARBA00022448"/>
    </source>
</evidence>
<evidence type="ECO:0000256" key="7">
    <source>
        <dbReference type="ARBA" id="ARBA00023237"/>
    </source>
</evidence>
<dbReference type="GO" id="GO:0009279">
    <property type="term" value="C:cell outer membrane"/>
    <property type="evidence" value="ECO:0007669"/>
    <property type="project" value="UniProtKB-SubCell"/>
</dbReference>
<organism evidence="9 10">
    <name type="scientific">Hymenobacter properus</name>
    <dbReference type="NCBI Taxonomy" id="2791026"/>
    <lineage>
        <taxon>Bacteria</taxon>
        <taxon>Pseudomonadati</taxon>
        <taxon>Bacteroidota</taxon>
        <taxon>Cytophagia</taxon>
        <taxon>Cytophagales</taxon>
        <taxon>Hymenobacteraceae</taxon>
        <taxon>Hymenobacter</taxon>
    </lineage>
</organism>
<keyword evidence="5" id="KW-0812">Transmembrane</keyword>
<evidence type="ECO:0000313" key="9">
    <source>
        <dbReference type="EMBL" id="MBF9143590.1"/>
    </source>
</evidence>
<evidence type="ECO:0000313" key="10">
    <source>
        <dbReference type="Proteomes" id="UP000645610"/>
    </source>
</evidence>
<dbReference type="PANTHER" id="PTHR30026">
    <property type="entry name" value="OUTER MEMBRANE PROTEIN TOLC"/>
    <property type="match status" value="1"/>
</dbReference>
<dbReference type="GO" id="GO:1990281">
    <property type="term" value="C:efflux pump complex"/>
    <property type="evidence" value="ECO:0007669"/>
    <property type="project" value="TreeGrafter"/>
</dbReference>
<dbReference type="PANTHER" id="PTHR30026:SF20">
    <property type="entry name" value="OUTER MEMBRANE PROTEIN TOLC"/>
    <property type="match status" value="1"/>
</dbReference>
<feature type="signal peptide" evidence="8">
    <location>
        <begin position="1"/>
        <end position="24"/>
    </location>
</feature>
<keyword evidence="7" id="KW-0998">Cell outer membrane</keyword>
<comment type="subcellular location">
    <subcellularLocation>
        <location evidence="1">Cell outer membrane</location>
    </subcellularLocation>
</comment>
<dbReference type="InterPro" id="IPR051906">
    <property type="entry name" value="TolC-like"/>
</dbReference>
<dbReference type="GO" id="GO:0015288">
    <property type="term" value="F:porin activity"/>
    <property type="evidence" value="ECO:0007669"/>
    <property type="project" value="TreeGrafter"/>
</dbReference>
<dbReference type="RefSeq" id="WP_196287937.1">
    <property type="nucleotide sequence ID" value="NZ_JADQDP010000004.1"/>
</dbReference>
<proteinExistence type="inferred from homology"/>
<feature type="chain" id="PRO_5037335847" evidence="8">
    <location>
        <begin position="25"/>
        <end position="451"/>
    </location>
</feature>
<evidence type="ECO:0000256" key="8">
    <source>
        <dbReference type="SAM" id="SignalP"/>
    </source>
</evidence>
<dbReference type="Proteomes" id="UP000645610">
    <property type="component" value="Unassembled WGS sequence"/>
</dbReference>
<evidence type="ECO:0000256" key="2">
    <source>
        <dbReference type="ARBA" id="ARBA00007613"/>
    </source>
</evidence>
<comment type="similarity">
    <text evidence="2">Belongs to the outer membrane factor (OMF) (TC 1.B.17) family.</text>
</comment>
<keyword evidence="6" id="KW-0472">Membrane</keyword>
<comment type="caution">
    <text evidence="9">The sequence shown here is derived from an EMBL/GenBank/DDBJ whole genome shotgun (WGS) entry which is preliminary data.</text>
</comment>
<sequence length="451" mass="50960">MKQTQLALKPLFRLLLFVPYFAFAQPVAPPPPTSTLTLAQCLNYALVNQPVVRQARIDEETTEADIRIARAAWLPQLGLTASGQHYFELPTTFFPNPATGLNEPRQIGVRNTSTIGLAGTQVIYNNEVNLASRGARFSRQAARQNTANTRINVVSDVSKAFYDVLLSQRQLDVFNEDITRLRRNYQDAKARYDAGIVDKTDYLQAEISLNNSLAGRKQAQESIKAKTAYLQQLMGLPAERPLALQYDTLKLETEAVFDTTTGLNVSSRLEYQQLLTQKSLQRLTIDYYRLGFLPSIGAFGNYNAVYQNNEFGNLYAQRFPNSYAGLQAALPIFTGFRRTQNLRRARLQDNRIDEDINSTRNQITTEYASALASYKSNFNDYLVGKRNLDLARQVYTVVDLQYREGIKAYIDLLVAQTTLRTAQLNYYTSLFQVLGSKVELQRALGSLPTDY</sequence>
<gene>
    <name evidence="9" type="ORF">I2I01_18240</name>
</gene>
<dbReference type="InterPro" id="IPR003423">
    <property type="entry name" value="OMP_efflux"/>
</dbReference>
<name>A0A931BQ67_9BACT</name>
<keyword evidence="10" id="KW-1185">Reference proteome</keyword>
<evidence type="ECO:0000256" key="6">
    <source>
        <dbReference type="ARBA" id="ARBA00023136"/>
    </source>
</evidence>
<dbReference type="EMBL" id="JADQDP010000004">
    <property type="protein sequence ID" value="MBF9143590.1"/>
    <property type="molecule type" value="Genomic_DNA"/>
</dbReference>
<evidence type="ECO:0000256" key="5">
    <source>
        <dbReference type="ARBA" id="ARBA00022692"/>
    </source>
</evidence>